<organism evidence="2">
    <name type="scientific">viral metagenome</name>
    <dbReference type="NCBI Taxonomy" id="1070528"/>
    <lineage>
        <taxon>unclassified sequences</taxon>
        <taxon>metagenomes</taxon>
        <taxon>organismal metagenomes</taxon>
    </lineage>
</organism>
<evidence type="ECO:0000313" key="2">
    <source>
        <dbReference type="EMBL" id="QHU30809.1"/>
    </source>
</evidence>
<protein>
    <recommendedName>
        <fullName evidence="1">CRAL-TRIO domain-containing protein</fullName>
    </recommendedName>
</protein>
<reference evidence="2" key="1">
    <citation type="journal article" date="2020" name="Nature">
        <title>Giant virus diversity and host interactions through global metagenomics.</title>
        <authorList>
            <person name="Schulz F."/>
            <person name="Roux S."/>
            <person name="Paez-Espino D."/>
            <person name="Jungbluth S."/>
            <person name="Walsh D.A."/>
            <person name="Denef V.J."/>
            <person name="McMahon K.D."/>
            <person name="Konstantinidis K.T."/>
            <person name="Eloe-Fadrosh E.A."/>
            <person name="Kyrpides N.C."/>
            <person name="Woyke T."/>
        </authorList>
    </citation>
    <scope>NUCLEOTIDE SEQUENCE</scope>
    <source>
        <strain evidence="2">GVMAG-M-3300027892-73</strain>
    </source>
</reference>
<proteinExistence type="predicted"/>
<dbReference type="Gene3D" id="3.40.525.10">
    <property type="entry name" value="CRAL-TRIO lipid binding domain"/>
    <property type="match status" value="1"/>
</dbReference>
<feature type="domain" description="CRAL-TRIO" evidence="1">
    <location>
        <begin position="52"/>
        <end position="130"/>
    </location>
</feature>
<dbReference type="InterPro" id="IPR001251">
    <property type="entry name" value="CRAL-TRIO_dom"/>
</dbReference>
<dbReference type="AlphaFoldDB" id="A0A6C0LIP6"/>
<dbReference type="Pfam" id="PF00650">
    <property type="entry name" value="CRAL_TRIO"/>
    <property type="match status" value="1"/>
</dbReference>
<dbReference type="EMBL" id="MN740520">
    <property type="protein sequence ID" value="QHU30809.1"/>
    <property type="molecule type" value="Genomic_DNA"/>
</dbReference>
<dbReference type="InterPro" id="IPR036865">
    <property type="entry name" value="CRAL-TRIO_dom_sf"/>
</dbReference>
<sequence length="139" mass="16009">MCPLCTLVPSSHSLQKVLETPDIIYYYTCPAKATLYYDVKGILEHYSGVLSEIPENKEWVWIFDSLGFGLKHAIQTNVAIELAKLISNKFSKNLKKIIIINPTFYTTIINKAILPFLDKKIKDLIEIDYELKHVDEVFE</sequence>
<name>A0A6C0LIP6_9ZZZZ</name>
<evidence type="ECO:0000259" key="1">
    <source>
        <dbReference type="Pfam" id="PF00650"/>
    </source>
</evidence>
<dbReference type="SUPFAM" id="SSF52087">
    <property type="entry name" value="CRAL/TRIO domain"/>
    <property type="match status" value="1"/>
</dbReference>
<dbReference type="CDD" id="cd00170">
    <property type="entry name" value="SEC14"/>
    <property type="match status" value="1"/>
</dbReference>
<accession>A0A6C0LIP6</accession>